<comment type="caution">
    <text evidence="12">The sequence shown here is derived from an EMBL/GenBank/DDBJ whole genome shotgun (WGS) entry which is preliminary data.</text>
</comment>
<feature type="region of interest" description="Disordered" evidence="11">
    <location>
        <begin position="516"/>
        <end position="561"/>
    </location>
</feature>
<evidence type="ECO:0000256" key="10">
    <source>
        <dbReference type="SAM" id="Coils"/>
    </source>
</evidence>
<feature type="coiled-coil region" evidence="10">
    <location>
        <begin position="247"/>
        <end position="274"/>
    </location>
</feature>
<keyword evidence="3 8" id="KW-0597">Phosphoprotein</keyword>
<evidence type="ECO:0000256" key="9">
    <source>
        <dbReference type="RuleBase" id="RU003322"/>
    </source>
</evidence>
<proteinExistence type="evidence at transcript level"/>
<dbReference type="NCBIfam" id="NF001413">
    <property type="entry name" value="PRK00290.1"/>
    <property type="match status" value="1"/>
</dbReference>
<comment type="similarity">
    <text evidence="2 8 9">Belongs to the heat shock protein 70 family.</text>
</comment>
<evidence type="ECO:0000256" key="11">
    <source>
        <dbReference type="SAM" id="MobiDB-lite"/>
    </source>
</evidence>
<feature type="compositionally biased region" description="Polar residues" evidence="11">
    <location>
        <begin position="591"/>
        <end position="603"/>
    </location>
</feature>
<comment type="function">
    <text evidence="1 8">Acts as a chaperone.</text>
</comment>
<keyword evidence="10" id="KW-0175">Coiled coil</keyword>
<dbReference type="RefSeq" id="WP_220191931.1">
    <property type="nucleotide sequence ID" value="NZ_BNJF01000001.1"/>
</dbReference>
<dbReference type="HAMAP" id="MF_00332">
    <property type="entry name" value="DnaK"/>
    <property type="match status" value="1"/>
</dbReference>
<dbReference type="Gene3D" id="3.90.640.10">
    <property type="entry name" value="Actin, Chain A, domain 4"/>
    <property type="match status" value="1"/>
</dbReference>
<dbReference type="SUPFAM" id="SSF100920">
    <property type="entry name" value="Heat shock protein 70kD (HSP70), peptide-binding domain"/>
    <property type="match status" value="1"/>
</dbReference>
<organism evidence="12 13">
    <name type="scientific">Ktedonospora formicarum</name>
    <dbReference type="NCBI Taxonomy" id="2778364"/>
    <lineage>
        <taxon>Bacteria</taxon>
        <taxon>Bacillati</taxon>
        <taxon>Chloroflexota</taxon>
        <taxon>Ktedonobacteria</taxon>
        <taxon>Ktedonobacterales</taxon>
        <taxon>Ktedonobacteraceae</taxon>
        <taxon>Ktedonospora</taxon>
    </lineage>
</organism>
<protein>
    <recommendedName>
        <fullName evidence="8">Chaperone protein DnaK</fullName>
    </recommendedName>
    <alternativeName>
        <fullName evidence="8">HSP70</fullName>
    </alternativeName>
    <alternativeName>
        <fullName evidence="8">Heat shock 70 kDa protein</fullName>
    </alternativeName>
    <alternativeName>
        <fullName evidence="8">Heat shock protein 70</fullName>
    </alternativeName>
</protein>
<feature type="region of interest" description="Disordered" evidence="11">
    <location>
        <begin position="591"/>
        <end position="631"/>
    </location>
</feature>
<evidence type="ECO:0000256" key="3">
    <source>
        <dbReference type="ARBA" id="ARBA00022553"/>
    </source>
</evidence>
<dbReference type="FunFam" id="1.20.1270.10:FF:000001">
    <property type="entry name" value="Molecular chaperone DnaK"/>
    <property type="match status" value="1"/>
</dbReference>
<keyword evidence="13" id="KW-1185">Reference proteome</keyword>
<evidence type="ECO:0000256" key="8">
    <source>
        <dbReference type="HAMAP-Rule" id="MF_00332"/>
    </source>
</evidence>
<keyword evidence="7 8" id="KW-0143">Chaperone</keyword>
<dbReference type="InterPro" id="IPR029047">
    <property type="entry name" value="HSP70_peptide-bd_sf"/>
</dbReference>
<dbReference type="NCBIfam" id="TIGR02350">
    <property type="entry name" value="prok_dnaK"/>
    <property type="match status" value="1"/>
</dbReference>
<dbReference type="AlphaFoldDB" id="A0A8J3MNY4"/>
<dbReference type="PROSITE" id="PS00297">
    <property type="entry name" value="HSP70_1"/>
    <property type="match status" value="1"/>
</dbReference>
<evidence type="ECO:0000256" key="5">
    <source>
        <dbReference type="ARBA" id="ARBA00022840"/>
    </source>
</evidence>
<evidence type="ECO:0000256" key="7">
    <source>
        <dbReference type="ARBA" id="ARBA00023186"/>
    </source>
</evidence>
<dbReference type="CDD" id="cd10234">
    <property type="entry name" value="ASKHA_NBD_HSP70_DnaK-like"/>
    <property type="match status" value="1"/>
</dbReference>
<dbReference type="FunFam" id="3.30.420.40:FF:000004">
    <property type="entry name" value="Molecular chaperone DnaK"/>
    <property type="match status" value="1"/>
</dbReference>
<dbReference type="InterPro" id="IPR013126">
    <property type="entry name" value="Hsp_70_fam"/>
</dbReference>
<gene>
    <name evidence="12" type="primary">dnaK_1</name>
    <name evidence="8" type="synonym">dnaK</name>
    <name evidence="12" type="ORF">KSX_05480</name>
</gene>
<accession>A0A8J3MNY4</accession>
<dbReference type="EMBL" id="BNJF01000001">
    <property type="protein sequence ID" value="GHO42385.1"/>
    <property type="molecule type" value="Genomic_DNA"/>
</dbReference>
<dbReference type="InterPro" id="IPR018181">
    <property type="entry name" value="Heat_shock_70_CS"/>
</dbReference>
<dbReference type="FunFam" id="3.30.30.30:FF:000003">
    <property type="entry name" value="Heat shock protein 9"/>
    <property type="match status" value="1"/>
</dbReference>
<dbReference type="Pfam" id="PF00012">
    <property type="entry name" value="HSP70"/>
    <property type="match status" value="1"/>
</dbReference>
<dbReference type="Gene3D" id="3.30.420.40">
    <property type="match status" value="2"/>
</dbReference>
<dbReference type="PRINTS" id="PR00301">
    <property type="entry name" value="HEATSHOCK70"/>
</dbReference>
<evidence type="ECO:0000256" key="2">
    <source>
        <dbReference type="ARBA" id="ARBA00007381"/>
    </source>
</evidence>
<dbReference type="InterPro" id="IPR043129">
    <property type="entry name" value="ATPase_NBD"/>
</dbReference>
<keyword evidence="4 8" id="KW-0547">Nucleotide-binding</keyword>
<dbReference type="GO" id="GO:0051082">
    <property type="term" value="F:unfolded protein binding"/>
    <property type="evidence" value="ECO:0007669"/>
    <property type="project" value="InterPro"/>
</dbReference>
<dbReference type="PROSITE" id="PS00329">
    <property type="entry name" value="HSP70_2"/>
    <property type="match status" value="1"/>
</dbReference>
<dbReference type="GO" id="GO:0140662">
    <property type="term" value="F:ATP-dependent protein folding chaperone"/>
    <property type="evidence" value="ECO:0007669"/>
    <property type="project" value="InterPro"/>
</dbReference>
<evidence type="ECO:0000256" key="6">
    <source>
        <dbReference type="ARBA" id="ARBA00023016"/>
    </source>
</evidence>
<dbReference type="FunFam" id="3.90.640.10:FF:000003">
    <property type="entry name" value="Molecular chaperone DnaK"/>
    <property type="match status" value="1"/>
</dbReference>
<dbReference type="Gene3D" id="1.20.1270.10">
    <property type="match status" value="1"/>
</dbReference>
<sequence length="631" mass="68343">MAKILGIDLGTTNSVMSVIEAGEPTVIENREGSRTTPSVVAITKGGERLVGQVAKRQAVTNPENTVFSIKRLMGRKFDDPEVQRTIKTVPYKITRAENGDVRVVMAGREYSPPEISAMILQKMRVDAEDKLGEKITQAVITVPAYFNDAQRQATKDAGTIAGLEVLRIINEPTAASLAYGLEKKHDEMIGVYDLGGGTFDISVLQLGDGVIEVKATNGDTHLGGDDFDQRIVDWLADEFRKDQGIDLRNDRMAVQRLKEAAERAKIELSTSMQTEINLPFITADASGPKHLVMTLTRAKLDQLVGDLIERTRGPVIKALEDANVKASEVNEDVLVGGQTRMPAVVEFVRKIFGKDPHKGVNPDEVVAIGAAIQAGVLGGEVKDVLLLDVTPLSLGIETLGGVTTKLIERNTTIPTRKSETFSTAEDNQSAVDVHVLQGERELARDNKSLGHFRLEGIAPAPRGMPQIEVIFDIDANGILNVTARDKATGREQKITITASSGLTKDDVDRMVREADAHAQEDHQRREEIEARNRADSVAYQAERTLQDAGTNVSPETRSEAESKIKAVRDALAANDLSQIRSSASELESIVQRLQQEVASQPQAAGSGGPTSGPTPGSKDEPGTVEGEYREI</sequence>
<dbReference type="FunFam" id="2.60.34.10:FF:000014">
    <property type="entry name" value="Chaperone protein DnaK HSP70"/>
    <property type="match status" value="1"/>
</dbReference>
<dbReference type="GO" id="GO:0005524">
    <property type="term" value="F:ATP binding"/>
    <property type="evidence" value="ECO:0007669"/>
    <property type="project" value="UniProtKB-UniRule"/>
</dbReference>
<dbReference type="InterPro" id="IPR012725">
    <property type="entry name" value="Chaperone_DnaK"/>
</dbReference>
<dbReference type="SUPFAM" id="SSF53067">
    <property type="entry name" value="Actin-like ATPase domain"/>
    <property type="match status" value="2"/>
</dbReference>
<feature type="compositionally biased region" description="Basic and acidic residues" evidence="11">
    <location>
        <begin position="516"/>
        <end position="534"/>
    </location>
</feature>
<feature type="modified residue" description="Phosphothreonine; by autocatalysis" evidence="8">
    <location>
        <position position="198"/>
    </location>
</feature>
<feature type="compositionally biased region" description="Basic and acidic residues" evidence="11">
    <location>
        <begin position="617"/>
        <end position="631"/>
    </location>
</feature>
<dbReference type="Proteomes" id="UP000612362">
    <property type="component" value="Unassembled WGS sequence"/>
</dbReference>
<evidence type="ECO:0000313" key="12">
    <source>
        <dbReference type="EMBL" id="GHO42385.1"/>
    </source>
</evidence>
<keyword evidence="6 8" id="KW-0346">Stress response</keyword>
<dbReference type="PANTHER" id="PTHR19375">
    <property type="entry name" value="HEAT SHOCK PROTEIN 70KDA"/>
    <property type="match status" value="1"/>
</dbReference>
<reference evidence="12" key="1">
    <citation type="submission" date="2020-10" db="EMBL/GenBank/DDBJ databases">
        <title>Taxonomic study of unclassified bacteria belonging to the class Ktedonobacteria.</title>
        <authorList>
            <person name="Yabe S."/>
            <person name="Wang C.M."/>
            <person name="Zheng Y."/>
            <person name="Sakai Y."/>
            <person name="Cavaletti L."/>
            <person name="Monciardini P."/>
            <person name="Donadio S."/>
        </authorList>
    </citation>
    <scope>NUCLEOTIDE SEQUENCE</scope>
    <source>
        <strain evidence="12">SOSP1-1</strain>
    </source>
</reference>
<dbReference type="NCBIfam" id="NF003520">
    <property type="entry name" value="PRK05183.1"/>
    <property type="match status" value="1"/>
</dbReference>
<evidence type="ECO:0000313" key="13">
    <source>
        <dbReference type="Proteomes" id="UP000612362"/>
    </source>
</evidence>
<dbReference type="InterPro" id="IPR029048">
    <property type="entry name" value="HSP70_C_sf"/>
</dbReference>
<keyword evidence="5 8" id="KW-0067">ATP-binding</keyword>
<evidence type="ECO:0000256" key="4">
    <source>
        <dbReference type="ARBA" id="ARBA00022741"/>
    </source>
</evidence>
<dbReference type="Gene3D" id="2.60.34.10">
    <property type="entry name" value="Substrate Binding Domain Of DNAk, Chain A, domain 1"/>
    <property type="match status" value="1"/>
</dbReference>
<name>A0A8J3MNY4_9CHLR</name>
<comment type="induction">
    <text evidence="8">By stress conditions e.g. heat shock.</text>
</comment>
<evidence type="ECO:0000256" key="1">
    <source>
        <dbReference type="ARBA" id="ARBA00002290"/>
    </source>
</evidence>